<keyword evidence="5 8" id="KW-0547">Nucleotide-binding</keyword>
<dbReference type="CDD" id="cd01894">
    <property type="entry name" value="EngA1"/>
    <property type="match status" value="1"/>
</dbReference>
<feature type="binding site" evidence="8">
    <location>
        <begin position="295"/>
        <end position="298"/>
    </location>
    <ligand>
        <name>GTP</name>
        <dbReference type="ChEBI" id="CHEBI:37565"/>
        <label>2</label>
    </ligand>
</feature>
<dbReference type="AlphaFoldDB" id="A0A068DWD5"/>
<evidence type="ECO:0000256" key="3">
    <source>
        <dbReference type="ARBA" id="ARBA00022517"/>
    </source>
</evidence>
<evidence type="ECO:0000256" key="10">
    <source>
        <dbReference type="RuleBase" id="RU004481"/>
    </source>
</evidence>
<dbReference type="PRINTS" id="PR00326">
    <property type="entry name" value="GTP1OBG"/>
</dbReference>
<dbReference type="Pfam" id="PF14714">
    <property type="entry name" value="KH_dom-like"/>
    <property type="match status" value="1"/>
</dbReference>
<evidence type="ECO:0000256" key="7">
    <source>
        <dbReference type="ARBA" id="ARBA00032345"/>
    </source>
</evidence>
<evidence type="ECO:0000256" key="8">
    <source>
        <dbReference type="HAMAP-Rule" id="MF_00195"/>
    </source>
</evidence>
<dbReference type="EMBL" id="CP006873">
    <property type="protein sequence ID" value="AID37318.1"/>
    <property type="molecule type" value="Genomic_DNA"/>
</dbReference>
<dbReference type="Pfam" id="PF01926">
    <property type="entry name" value="MMR_HSR1"/>
    <property type="match status" value="2"/>
</dbReference>
<dbReference type="Gene3D" id="3.30.300.20">
    <property type="match status" value="1"/>
</dbReference>
<dbReference type="HAMAP" id="MF_00195">
    <property type="entry name" value="GTPase_Der"/>
    <property type="match status" value="1"/>
</dbReference>
<dbReference type="SUPFAM" id="SSF52540">
    <property type="entry name" value="P-loop containing nucleoside triphosphate hydrolases"/>
    <property type="match status" value="2"/>
</dbReference>
<evidence type="ECO:0000256" key="4">
    <source>
        <dbReference type="ARBA" id="ARBA00022737"/>
    </source>
</evidence>
<dbReference type="InterPro" id="IPR015946">
    <property type="entry name" value="KH_dom-like_a/b"/>
</dbReference>
<keyword evidence="13" id="KW-1185">Reference proteome</keyword>
<keyword evidence="3 8" id="KW-0690">Ribosome biogenesis</keyword>
<protein>
    <recommendedName>
        <fullName evidence="2 8">GTPase Der</fullName>
    </recommendedName>
    <alternativeName>
        <fullName evidence="7 8">GTP-binding protein EngA</fullName>
    </alternativeName>
</protein>
<evidence type="ECO:0000256" key="1">
    <source>
        <dbReference type="ARBA" id="ARBA00008279"/>
    </source>
</evidence>
<dbReference type="InterPro" id="IPR031166">
    <property type="entry name" value="G_ENGA"/>
</dbReference>
<dbReference type="RefSeq" id="WP_038436035.1">
    <property type="nucleotide sequence ID" value="NZ_CP006873.1"/>
</dbReference>
<dbReference type="STRING" id="1415657.FNIIJ_012"/>
<dbReference type="SUPFAM" id="SSF82653">
    <property type="entry name" value="Probable GTPase Der, C-terminal domain"/>
    <property type="match status" value="1"/>
</dbReference>
<accession>A0A068DWD5</accession>
<feature type="binding site" evidence="8">
    <location>
        <begin position="230"/>
        <end position="234"/>
    </location>
    <ligand>
        <name>GTP</name>
        <dbReference type="ChEBI" id="CHEBI:37565"/>
        <label>2</label>
    </ligand>
</feature>
<proteinExistence type="inferred from homology"/>
<dbReference type="FunFam" id="3.30.300.20:FF:000004">
    <property type="entry name" value="GTPase Der"/>
    <property type="match status" value="1"/>
</dbReference>
<comment type="subunit">
    <text evidence="8">Associates with the 50S ribosomal subunit.</text>
</comment>
<dbReference type="FunFam" id="3.40.50.300:FF:000040">
    <property type="entry name" value="GTPase Der"/>
    <property type="match status" value="1"/>
</dbReference>
<dbReference type="InterPro" id="IPR006073">
    <property type="entry name" value="GTP-bd"/>
</dbReference>
<dbReference type="GO" id="GO:0043022">
    <property type="term" value="F:ribosome binding"/>
    <property type="evidence" value="ECO:0007669"/>
    <property type="project" value="TreeGrafter"/>
</dbReference>
<dbReference type="PIRSF" id="PIRSF006485">
    <property type="entry name" value="GTP-binding_EngA"/>
    <property type="match status" value="1"/>
</dbReference>
<comment type="function">
    <text evidence="8 10">GTPase that plays an essential role in the late steps of ribosome biogenesis.</text>
</comment>
<dbReference type="PANTHER" id="PTHR43834">
    <property type="entry name" value="GTPASE DER"/>
    <property type="match status" value="1"/>
</dbReference>
<dbReference type="InterPro" id="IPR027417">
    <property type="entry name" value="P-loop_NTPase"/>
</dbReference>
<dbReference type="KEGG" id="elv:FNIIJ_012"/>
<feature type="binding site" evidence="8">
    <location>
        <begin position="56"/>
        <end position="60"/>
    </location>
    <ligand>
        <name>GTP</name>
        <dbReference type="ChEBI" id="CHEBI:37565"/>
        <label>1</label>
    </ligand>
</feature>
<dbReference type="GO" id="GO:0005525">
    <property type="term" value="F:GTP binding"/>
    <property type="evidence" value="ECO:0007669"/>
    <property type="project" value="UniProtKB-UniRule"/>
</dbReference>
<dbReference type="InterPro" id="IPR032859">
    <property type="entry name" value="KH_dom-like"/>
</dbReference>
<feature type="binding site" evidence="8">
    <location>
        <begin position="119"/>
        <end position="122"/>
    </location>
    <ligand>
        <name>GTP</name>
        <dbReference type="ChEBI" id="CHEBI:37565"/>
        <label>1</label>
    </ligand>
</feature>
<keyword evidence="4 10" id="KW-0677">Repeat</keyword>
<feature type="domain" description="EngA-type G" evidence="11">
    <location>
        <begin position="3"/>
        <end position="167"/>
    </location>
</feature>
<name>A0A068DWD5_9FLAO</name>
<dbReference type="HOGENOM" id="CLU_016077_6_2_10"/>
<dbReference type="Gene3D" id="3.40.50.300">
    <property type="entry name" value="P-loop containing nucleotide triphosphate hydrolases"/>
    <property type="match status" value="2"/>
</dbReference>
<dbReference type="GO" id="GO:0042254">
    <property type="term" value="P:ribosome biogenesis"/>
    <property type="evidence" value="ECO:0007669"/>
    <property type="project" value="UniProtKB-KW"/>
</dbReference>
<dbReference type="InterPro" id="IPR005225">
    <property type="entry name" value="Small_GTP-bd"/>
</dbReference>
<dbReference type="CDD" id="cd01895">
    <property type="entry name" value="EngA2"/>
    <property type="match status" value="1"/>
</dbReference>
<dbReference type="PROSITE" id="PS51712">
    <property type="entry name" value="G_ENGA"/>
    <property type="match status" value="2"/>
</dbReference>
<dbReference type="Proteomes" id="UP000027148">
    <property type="component" value="Chromosome"/>
</dbReference>
<comment type="similarity">
    <text evidence="1 8 9 10">Belongs to the TRAFAC class TrmE-Era-EngA-EngB-Septin-like GTPase superfamily. EngA (Der) GTPase family.</text>
</comment>
<evidence type="ECO:0000313" key="12">
    <source>
        <dbReference type="EMBL" id="AID37318.1"/>
    </source>
</evidence>
<evidence type="ECO:0000256" key="6">
    <source>
        <dbReference type="ARBA" id="ARBA00023134"/>
    </source>
</evidence>
<dbReference type="InterPro" id="IPR016484">
    <property type="entry name" value="GTPase_Der"/>
</dbReference>
<organism evidence="12 13">
    <name type="scientific">Candidatus Walczuchella monophlebidarum</name>
    <dbReference type="NCBI Taxonomy" id="1415657"/>
    <lineage>
        <taxon>Bacteria</taxon>
        <taxon>Pseudomonadati</taxon>
        <taxon>Bacteroidota</taxon>
        <taxon>Flavobacteriia</taxon>
        <taxon>Flavobacteriales</taxon>
        <taxon>Candidatus Walczuchella</taxon>
    </lineage>
</organism>
<evidence type="ECO:0000256" key="5">
    <source>
        <dbReference type="ARBA" id="ARBA00022741"/>
    </source>
</evidence>
<feature type="domain" description="EngA-type G" evidence="11">
    <location>
        <begin position="177"/>
        <end position="352"/>
    </location>
</feature>
<dbReference type="PANTHER" id="PTHR43834:SF6">
    <property type="entry name" value="GTPASE DER"/>
    <property type="match status" value="1"/>
</dbReference>
<sequence>MHPIIAIVGRTNVGKSTLFNRFLGSRDAIIDSISGVTRDRHYGILEWNGRLFTVIDTGGYITDSKNKFLEEIQKQVVIAVKESDIVLFMVDVKSGIMNEDYQLAQLLRESHKPILLVVNKVDSVKYIPKTLEFYALGFECYYCISAISGSGSGELLDKLGTMLQKSYTKESCLETLPKIAIVGRPNVGKSTLINTLLGEERHVVTEISGTTRDAIQVHYSRFGIKCILIDTAGIRKKSKVRENIEFYSVIRAIRAIENSDVCFLMIDAQRGWEVQDMNIFRFIEKNKKGIVILVNKWDMIEKDHYTLSVYEKIIKNKIAPFNDVPILFISSITKQRISKTLETALKVYKNRGKKIKTKCLNELILPIIHATPPSTIRGKHLNIKYCTQLPTKTPKFYFFTNKPKDIKENYKRFIENKLRQQIDFKGVPLTIYFRNN</sequence>
<evidence type="ECO:0000313" key="13">
    <source>
        <dbReference type="Proteomes" id="UP000027148"/>
    </source>
</evidence>
<keyword evidence="6 8" id="KW-0342">GTP-binding</keyword>
<gene>
    <name evidence="12" type="primary">engA</name>
    <name evidence="8" type="synonym">der</name>
    <name evidence="12" type="ORF">FNIIJ_012</name>
</gene>
<dbReference type="OrthoDB" id="9805918at2"/>
<evidence type="ECO:0000256" key="2">
    <source>
        <dbReference type="ARBA" id="ARBA00020953"/>
    </source>
</evidence>
<evidence type="ECO:0000259" key="11">
    <source>
        <dbReference type="PROSITE" id="PS51712"/>
    </source>
</evidence>
<evidence type="ECO:0000256" key="9">
    <source>
        <dbReference type="PROSITE-ProRule" id="PRU01049"/>
    </source>
</evidence>
<feature type="binding site" evidence="8">
    <location>
        <begin position="9"/>
        <end position="16"/>
    </location>
    <ligand>
        <name>GTP</name>
        <dbReference type="ChEBI" id="CHEBI:37565"/>
        <label>1</label>
    </ligand>
</feature>
<dbReference type="NCBIfam" id="TIGR00231">
    <property type="entry name" value="small_GTP"/>
    <property type="match status" value="2"/>
</dbReference>
<feature type="binding site" evidence="8">
    <location>
        <begin position="183"/>
        <end position="190"/>
    </location>
    <ligand>
        <name>GTP</name>
        <dbReference type="ChEBI" id="CHEBI:37565"/>
        <label>2</label>
    </ligand>
</feature>
<reference evidence="12 13" key="1">
    <citation type="journal article" date="2014" name="Genome Biol. Evol.">
        <title>Genome sequence of "Candidatus Walczuchella monophlebidarum" the flavobacterial endosymbiont of Llaveia axin axin (Hemiptera: Coccoidea: Monophlebidae).</title>
        <authorList>
            <person name="Rosas-Perez T."/>
            <person name="Rosenblueth M."/>
            <person name="Rincon-Rosales R."/>
            <person name="Mora J."/>
            <person name="Martinez-Romero E."/>
        </authorList>
    </citation>
    <scope>NUCLEOTIDE SEQUENCE [LARGE SCALE GENOMIC DNA]</scope>
    <source>
        <strain evidence="12">FNIIJ</strain>
    </source>
</reference>
<dbReference type="NCBIfam" id="TIGR03594">
    <property type="entry name" value="GTPase_EngA"/>
    <property type="match status" value="1"/>
</dbReference>